<evidence type="ECO:0000259" key="5">
    <source>
        <dbReference type="PROSITE" id="PS50931"/>
    </source>
</evidence>
<dbReference type="PANTHER" id="PTHR30126">
    <property type="entry name" value="HTH-TYPE TRANSCRIPTIONAL REGULATOR"/>
    <property type="match status" value="1"/>
</dbReference>
<dbReference type="InterPro" id="IPR036390">
    <property type="entry name" value="WH_DNA-bd_sf"/>
</dbReference>
<keyword evidence="4" id="KW-0804">Transcription</keyword>
<dbReference type="Gene3D" id="3.40.190.10">
    <property type="entry name" value="Periplasmic binding protein-like II"/>
    <property type="match status" value="2"/>
</dbReference>
<name>A0A4V1A067_STRSO</name>
<dbReference type="STRING" id="73044.GCA_000725795_04073"/>
<comment type="similarity">
    <text evidence="1">Belongs to the LysR transcriptional regulatory family.</text>
</comment>
<sequence>MATLDITCLRSLVSVASFGGVRRAAEALHLSQAGVSGHLRRLETELGFPVVTRQGRNIAFTSRGEDVLREAYRLLGEHDDALHRLLGPASGELLVVSTEHATEALLRAVARVLSRDHPDRPVRFRFHRSARVREFVHDHSADVALGIGDLGQGTRHITELPLTWVGPSDRAPDTGALVTFTAPCTVRDHILASEAAAGGAVVRECADLVSLLSAVKSTGGVTALPRLRLSEPGLTALDSLPSLPSVPLTLVTSNRLASRTRDGIIAALVSTA</sequence>
<keyword evidence="3" id="KW-0238">DNA-binding</keyword>
<dbReference type="OrthoDB" id="9789529at2"/>
<keyword evidence="2" id="KW-0805">Transcription regulation</keyword>
<dbReference type="InterPro" id="IPR036388">
    <property type="entry name" value="WH-like_DNA-bd_sf"/>
</dbReference>
<dbReference type="SUPFAM" id="SSF53850">
    <property type="entry name" value="Periplasmic binding protein-like II"/>
    <property type="match status" value="1"/>
</dbReference>
<gene>
    <name evidence="6" type="ORF">D0Z67_26765</name>
</gene>
<evidence type="ECO:0000313" key="6">
    <source>
        <dbReference type="EMBL" id="QBJ93526.1"/>
    </source>
</evidence>
<dbReference type="Proteomes" id="UP000292547">
    <property type="component" value="Chromosome"/>
</dbReference>
<evidence type="ECO:0000256" key="4">
    <source>
        <dbReference type="ARBA" id="ARBA00023163"/>
    </source>
</evidence>
<dbReference type="PROSITE" id="PS50931">
    <property type="entry name" value="HTH_LYSR"/>
    <property type="match status" value="1"/>
</dbReference>
<accession>A0A4V1A067</accession>
<dbReference type="InterPro" id="IPR005119">
    <property type="entry name" value="LysR_subst-bd"/>
</dbReference>
<dbReference type="AlphaFoldDB" id="A0A4V1A067"/>
<dbReference type="SUPFAM" id="SSF46785">
    <property type="entry name" value="Winged helix' DNA-binding domain"/>
    <property type="match status" value="1"/>
</dbReference>
<keyword evidence="7" id="KW-1185">Reference proteome</keyword>
<dbReference type="PRINTS" id="PR00039">
    <property type="entry name" value="HTHLYSR"/>
</dbReference>
<dbReference type="Pfam" id="PF03466">
    <property type="entry name" value="LysR_substrate"/>
    <property type="match status" value="1"/>
</dbReference>
<protein>
    <submittedName>
        <fullName evidence="6">LysR family transcriptional regulator</fullName>
    </submittedName>
</protein>
<dbReference type="KEGG" id="sseo:D0Z67_26765"/>
<evidence type="ECO:0000313" key="7">
    <source>
        <dbReference type="Proteomes" id="UP000292547"/>
    </source>
</evidence>
<reference evidence="6 7" key="1">
    <citation type="submission" date="2018-08" db="EMBL/GenBank/DDBJ databases">
        <title>The complete genome sequence of Streptomyces seoulensis, a pioneer strain for nickel superoxide dismutase discovery.</title>
        <authorList>
            <person name="Shin J."/>
            <person name="Lee J.-S."/>
            <person name="Lee E.-J."/>
            <person name="Youn H.-D."/>
        </authorList>
    </citation>
    <scope>NUCLEOTIDE SEQUENCE [LARGE SCALE GENOMIC DNA]</scope>
    <source>
        <strain evidence="6 7">KCTC 9819</strain>
    </source>
</reference>
<evidence type="ECO:0000256" key="1">
    <source>
        <dbReference type="ARBA" id="ARBA00009437"/>
    </source>
</evidence>
<feature type="domain" description="HTH lysR-type" evidence="5">
    <location>
        <begin position="4"/>
        <end position="61"/>
    </location>
</feature>
<dbReference type="RefSeq" id="WP_031182229.1">
    <property type="nucleotide sequence ID" value="NZ_CP032229.1"/>
</dbReference>
<dbReference type="GeneID" id="300102512"/>
<dbReference type="InterPro" id="IPR000847">
    <property type="entry name" value="LysR_HTH_N"/>
</dbReference>
<dbReference type="Pfam" id="PF00126">
    <property type="entry name" value="HTH_1"/>
    <property type="match status" value="1"/>
</dbReference>
<proteinExistence type="inferred from homology"/>
<dbReference type="GO" id="GO:0000976">
    <property type="term" value="F:transcription cis-regulatory region binding"/>
    <property type="evidence" value="ECO:0007669"/>
    <property type="project" value="TreeGrafter"/>
</dbReference>
<dbReference type="Gene3D" id="1.10.10.10">
    <property type="entry name" value="Winged helix-like DNA-binding domain superfamily/Winged helix DNA-binding domain"/>
    <property type="match status" value="1"/>
</dbReference>
<organism evidence="6 7">
    <name type="scientific">Streptomyces seoulensis</name>
    <dbReference type="NCBI Taxonomy" id="73044"/>
    <lineage>
        <taxon>Bacteria</taxon>
        <taxon>Bacillati</taxon>
        <taxon>Actinomycetota</taxon>
        <taxon>Actinomycetes</taxon>
        <taxon>Kitasatosporales</taxon>
        <taxon>Streptomycetaceae</taxon>
        <taxon>Streptomyces</taxon>
    </lineage>
</organism>
<evidence type="ECO:0000256" key="3">
    <source>
        <dbReference type="ARBA" id="ARBA00023125"/>
    </source>
</evidence>
<dbReference type="EMBL" id="CP032229">
    <property type="protein sequence ID" value="QBJ93526.1"/>
    <property type="molecule type" value="Genomic_DNA"/>
</dbReference>
<dbReference type="GO" id="GO:0003700">
    <property type="term" value="F:DNA-binding transcription factor activity"/>
    <property type="evidence" value="ECO:0007669"/>
    <property type="project" value="InterPro"/>
</dbReference>
<dbReference type="PANTHER" id="PTHR30126:SF39">
    <property type="entry name" value="HTH-TYPE TRANSCRIPTIONAL REGULATOR CYSL"/>
    <property type="match status" value="1"/>
</dbReference>
<evidence type="ECO:0000256" key="2">
    <source>
        <dbReference type="ARBA" id="ARBA00023015"/>
    </source>
</evidence>